<organism evidence="12 13">
    <name type="scientific">Shewanella intestini</name>
    <dbReference type="NCBI Taxonomy" id="2017544"/>
    <lineage>
        <taxon>Bacteria</taxon>
        <taxon>Pseudomonadati</taxon>
        <taxon>Pseudomonadota</taxon>
        <taxon>Gammaproteobacteria</taxon>
        <taxon>Alteromonadales</taxon>
        <taxon>Shewanellaceae</taxon>
        <taxon>Shewanella</taxon>
    </lineage>
</organism>
<keyword evidence="4" id="KW-0479">Metal-binding</keyword>
<proteinExistence type="predicted"/>
<dbReference type="CDD" id="cd12797">
    <property type="entry name" value="M23_peptidase"/>
    <property type="match status" value="1"/>
</dbReference>
<evidence type="ECO:0000256" key="7">
    <source>
        <dbReference type="ARBA" id="ARBA00023049"/>
    </source>
</evidence>
<evidence type="ECO:0000313" key="12">
    <source>
        <dbReference type="EMBL" id="MBR9726981.1"/>
    </source>
</evidence>
<evidence type="ECO:0000256" key="5">
    <source>
        <dbReference type="ARBA" id="ARBA00022801"/>
    </source>
</evidence>
<feature type="domain" description="M23ase beta-sheet core" evidence="9">
    <location>
        <begin position="300"/>
        <end position="393"/>
    </location>
</feature>
<keyword evidence="6" id="KW-0862">Zinc</keyword>
<dbReference type="Pfam" id="PF19425">
    <property type="entry name" value="Csd3_N2"/>
    <property type="match status" value="1"/>
</dbReference>
<dbReference type="InterPro" id="IPR050570">
    <property type="entry name" value="Cell_wall_metabolism_enzyme"/>
</dbReference>
<dbReference type="InterPro" id="IPR007340">
    <property type="entry name" value="LysM_Opacity-associatedA"/>
</dbReference>
<keyword evidence="3" id="KW-0645">Protease</keyword>
<evidence type="ECO:0000256" key="2">
    <source>
        <dbReference type="ARBA" id="ARBA00004196"/>
    </source>
</evidence>
<comment type="subcellular location">
    <subcellularLocation>
        <location evidence="2">Cell envelope</location>
    </subcellularLocation>
</comment>
<keyword evidence="7" id="KW-0482">Metalloprotease</keyword>
<dbReference type="InterPro" id="IPR011055">
    <property type="entry name" value="Dup_hybrid_motif"/>
</dbReference>
<dbReference type="EMBL" id="JAAIKR010000001">
    <property type="protein sequence ID" value="MBR9726981.1"/>
    <property type="molecule type" value="Genomic_DNA"/>
</dbReference>
<dbReference type="PANTHER" id="PTHR21666:SF292">
    <property type="entry name" value="MUREIN DD-ENDOPEPTIDASE MEPM"/>
    <property type="match status" value="1"/>
</dbReference>
<evidence type="ECO:0000259" key="11">
    <source>
        <dbReference type="Pfam" id="PF19425"/>
    </source>
</evidence>
<evidence type="ECO:0000256" key="6">
    <source>
        <dbReference type="ARBA" id="ARBA00022833"/>
    </source>
</evidence>
<dbReference type="Proteomes" id="UP000811844">
    <property type="component" value="Unassembled WGS sequence"/>
</dbReference>
<accession>A0ABS5HZ98</accession>
<feature type="domain" description="Opacity-associated protein A LysM-like" evidence="10">
    <location>
        <begin position="81"/>
        <end position="159"/>
    </location>
</feature>
<evidence type="ECO:0000256" key="1">
    <source>
        <dbReference type="ARBA" id="ARBA00001947"/>
    </source>
</evidence>
<evidence type="ECO:0000259" key="10">
    <source>
        <dbReference type="Pfam" id="PF04225"/>
    </source>
</evidence>
<dbReference type="InterPro" id="IPR016047">
    <property type="entry name" value="M23ase_b-sheet_dom"/>
</dbReference>
<evidence type="ECO:0000256" key="3">
    <source>
        <dbReference type="ARBA" id="ARBA00022670"/>
    </source>
</evidence>
<comment type="cofactor">
    <cofactor evidence="1">
        <name>Zn(2+)</name>
        <dbReference type="ChEBI" id="CHEBI:29105"/>
    </cofactor>
</comment>
<evidence type="ECO:0000313" key="13">
    <source>
        <dbReference type="Proteomes" id="UP000811844"/>
    </source>
</evidence>
<name>A0ABS5HZ98_9GAMM</name>
<dbReference type="Pfam" id="PF01551">
    <property type="entry name" value="Peptidase_M23"/>
    <property type="match status" value="1"/>
</dbReference>
<dbReference type="Gene3D" id="2.70.70.10">
    <property type="entry name" value="Glucose Permease (Domain IIA)"/>
    <property type="match status" value="1"/>
</dbReference>
<comment type="caution">
    <text evidence="12">The sequence shown here is derived from an EMBL/GenBank/DDBJ whole genome shotgun (WGS) entry which is preliminary data.</text>
</comment>
<protein>
    <submittedName>
        <fullName evidence="12">Peptidoglycan DD-metalloendopeptidase family protein</fullName>
    </submittedName>
</protein>
<evidence type="ECO:0000259" key="9">
    <source>
        <dbReference type="Pfam" id="PF01551"/>
    </source>
</evidence>
<dbReference type="Pfam" id="PF04225">
    <property type="entry name" value="LysM_OapA"/>
    <property type="match status" value="1"/>
</dbReference>
<dbReference type="InterPro" id="IPR045834">
    <property type="entry name" value="Csd3_N2"/>
</dbReference>
<feature type="region of interest" description="Disordered" evidence="8">
    <location>
        <begin position="47"/>
        <end position="71"/>
    </location>
</feature>
<keyword evidence="5" id="KW-0378">Hydrolase</keyword>
<dbReference type="PANTHER" id="PTHR21666">
    <property type="entry name" value="PEPTIDASE-RELATED"/>
    <property type="match status" value="1"/>
</dbReference>
<dbReference type="Gene3D" id="3.10.450.350">
    <property type="match status" value="2"/>
</dbReference>
<keyword evidence="13" id="KW-1185">Reference proteome</keyword>
<feature type="domain" description="Csd3-like second N-terminal" evidence="11">
    <location>
        <begin position="165"/>
        <end position="287"/>
    </location>
</feature>
<feature type="compositionally biased region" description="Polar residues" evidence="8">
    <location>
        <begin position="54"/>
        <end position="67"/>
    </location>
</feature>
<reference evidence="12 13" key="1">
    <citation type="submission" date="2020-02" db="EMBL/GenBank/DDBJ databases">
        <title>Shewanella WXL01 sp. nov., a marine bacterium isolated from green algae in Luhuitou Fringing Reef (Northern South China Sea).</title>
        <authorList>
            <person name="Wang X."/>
        </authorList>
    </citation>
    <scope>NUCLEOTIDE SEQUENCE [LARGE SCALE GENOMIC DNA]</scope>
    <source>
        <strain evidence="12 13">MCCC 1A01895</strain>
    </source>
</reference>
<dbReference type="SUPFAM" id="SSF51261">
    <property type="entry name" value="Duplicated hybrid motif"/>
    <property type="match status" value="1"/>
</dbReference>
<gene>
    <name evidence="12" type="ORF">G3R48_03100</name>
</gene>
<sequence length="427" mass="48184">MIWIIFVIAVILWSLFDNTDTQDTQDTQQAQSGRISVELDLSKLTSKKTDAPSHATQAEAVNTSATAAQPRDLQQPVYSRVIKPGDTLSGLFSRAKIDQQTMYKVLEADLQVLALDTLMPGNRIQFWQNEQGQLKKLELYFNAAKQVVFRRHDDGSFSVKNIIKEGVWQHRILSGEIRGSFYVSAKKAGLSSNEIHKIEALLKPRLNFAKELRAGDHFSVMMNDQLVDGTLTGNTDLLSIRIETRKREINAFQFSDGHYYDDEGSSLVPAFQRLPTTHRYRISSSFNAHRKHPITGRRSPHNGTDFAVPIGTPVLATGDGVVTLTRNHRYAGKYIVIQHNSKIRTRYLHLSKFKVHKGQHVKRGQVIALSGNTGRTTGPHLHYEYIVNGHPVNAMKVNITKAIILPKKHRKAFNAMVEKRKRMMALG</sequence>
<evidence type="ECO:0000256" key="4">
    <source>
        <dbReference type="ARBA" id="ARBA00022723"/>
    </source>
</evidence>
<evidence type="ECO:0000256" key="8">
    <source>
        <dbReference type="SAM" id="MobiDB-lite"/>
    </source>
</evidence>